<organism evidence="9 10">
    <name type="scientific">Acanthoscelides obtectus</name>
    <name type="common">Bean weevil</name>
    <name type="synonym">Bruchus obtectus</name>
    <dbReference type="NCBI Taxonomy" id="200917"/>
    <lineage>
        <taxon>Eukaryota</taxon>
        <taxon>Metazoa</taxon>
        <taxon>Ecdysozoa</taxon>
        <taxon>Arthropoda</taxon>
        <taxon>Hexapoda</taxon>
        <taxon>Insecta</taxon>
        <taxon>Pterygota</taxon>
        <taxon>Neoptera</taxon>
        <taxon>Endopterygota</taxon>
        <taxon>Coleoptera</taxon>
        <taxon>Polyphaga</taxon>
        <taxon>Cucujiformia</taxon>
        <taxon>Chrysomeloidea</taxon>
        <taxon>Chrysomelidae</taxon>
        <taxon>Bruchinae</taxon>
        <taxon>Bruchini</taxon>
        <taxon>Acanthoscelides</taxon>
    </lineage>
</organism>
<dbReference type="AlphaFoldDB" id="A0A9P0K9M0"/>
<protein>
    <recommendedName>
        <fullName evidence="8">DDE Tnp4 domain-containing protein</fullName>
    </recommendedName>
</protein>
<dbReference type="Proteomes" id="UP001152888">
    <property type="component" value="Unassembled WGS sequence"/>
</dbReference>
<dbReference type="GO" id="GO:0004518">
    <property type="term" value="F:nuclease activity"/>
    <property type="evidence" value="ECO:0007669"/>
    <property type="project" value="UniProtKB-KW"/>
</dbReference>
<gene>
    <name evidence="9" type="ORF">ACAOBT_LOCUS8026</name>
</gene>
<evidence type="ECO:0000256" key="3">
    <source>
        <dbReference type="ARBA" id="ARBA00006958"/>
    </source>
</evidence>
<evidence type="ECO:0000256" key="7">
    <source>
        <dbReference type="ARBA" id="ARBA00023242"/>
    </source>
</evidence>
<dbReference type="OrthoDB" id="2668416at2759"/>
<dbReference type="GO" id="GO:0046872">
    <property type="term" value="F:metal ion binding"/>
    <property type="evidence" value="ECO:0007669"/>
    <property type="project" value="UniProtKB-KW"/>
</dbReference>
<keyword evidence="7" id="KW-0539">Nucleus</keyword>
<comment type="cofactor">
    <cofactor evidence="1">
        <name>a divalent metal cation</name>
        <dbReference type="ChEBI" id="CHEBI:60240"/>
    </cofactor>
</comment>
<keyword evidence="6" id="KW-0378">Hydrolase</keyword>
<reference evidence="9" key="1">
    <citation type="submission" date="2022-03" db="EMBL/GenBank/DDBJ databases">
        <authorList>
            <person name="Sayadi A."/>
        </authorList>
    </citation>
    <scope>NUCLEOTIDE SEQUENCE</scope>
</reference>
<dbReference type="EMBL" id="CAKOFQ010006755">
    <property type="protein sequence ID" value="CAH1968722.1"/>
    <property type="molecule type" value="Genomic_DNA"/>
</dbReference>
<dbReference type="InterPro" id="IPR027806">
    <property type="entry name" value="HARBI1_dom"/>
</dbReference>
<evidence type="ECO:0000313" key="10">
    <source>
        <dbReference type="Proteomes" id="UP001152888"/>
    </source>
</evidence>
<keyword evidence="10" id="KW-1185">Reference proteome</keyword>
<evidence type="ECO:0000313" key="9">
    <source>
        <dbReference type="EMBL" id="CAH1968722.1"/>
    </source>
</evidence>
<keyword evidence="4" id="KW-0540">Nuclease</keyword>
<evidence type="ECO:0000256" key="2">
    <source>
        <dbReference type="ARBA" id="ARBA00004123"/>
    </source>
</evidence>
<comment type="caution">
    <text evidence="9">The sequence shown here is derived from an EMBL/GenBank/DDBJ whole genome shotgun (WGS) entry which is preliminary data.</text>
</comment>
<evidence type="ECO:0000256" key="1">
    <source>
        <dbReference type="ARBA" id="ARBA00001968"/>
    </source>
</evidence>
<dbReference type="GO" id="GO:0016787">
    <property type="term" value="F:hydrolase activity"/>
    <property type="evidence" value="ECO:0007669"/>
    <property type="project" value="UniProtKB-KW"/>
</dbReference>
<name>A0A9P0K9M0_ACAOB</name>
<keyword evidence="5" id="KW-0479">Metal-binding</keyword>
<evidence type="ECO:0000259" key="8">
    <source>
        <dbReference type="Pfam" id="PF13359"/>
    </source>
</evidence>
<dbReference type="PANTHER" id="PTHR22930">
    <property type="match status" value="1"/>
</dbReference>
<dbReference type="Pfam" id="PF13359">
    <property type="entry name" value="DDE_Tnp_4"/>
    <property type="match status" value="1"/>
</dbReference>
<feature type="domain" description="DDE Tnp4" evidence="8">
    <location>
        <begin position="172"/>
        <end position="337"/>
    </location>
</feature>
<dbReference type="InterPro" id="IPR045249">
    <property type="entry name" value="HARBI1-like"/>
</dbReference>
<proteinExistence type="inferred from homology"/>
<evidence type="ECO:0000256" key="5">
    <source>
        <dbReference type="ARBA" id="ARBA00022723"/>
    </source>
</evidence>
<dbReference type="GO" id="GO:0005634">
    <property type="term" value="C:nucleus"/>
    <property type="evidence" value="ECO:0007669"/>
    <property type="project" value="UniProtKB-SubCell"/>
</dbReference>
<sequence length="394" mass="46945">MELNEAVSLWLAYRRWKRQKRRENRMYLVHPILHDRMTHSMFETLYPKLRQHEKKVFNYFRMSVKSFDDLLLLIGEDLLPRANYVPREDVVSPEQKLVITLRYLATDYYFADLHYAYRLGKSTVIDIVQKTVYVIWNKLKDIVMKEPSTEEWMETARGFEKYTHFPNCIGAVDRKHIRIIKPLDSGSMFYNYKHFFSTVLLAVCDANYCFISIDVGACWKSKDSTIFKNSTFFKKLTEKSLNIPGPKPVSEIRTTRLPHVIVGDEAFSLSEHIMRPYCGKNLTKEKRIFNYRLSRARRYIECCFGILVNKWRIFHKPLNEHIEFAENIIKACCVLHNYVRLRDGYRYEDTLFETALDGLSTTTIRPGVRSRYTRDIFADYFMKEGRLSWQEKMI</sequence>
<evidence type="ECO:0000256" key="4">
    <source>
        <dbReference type="ARBA" id="ARBA00022722"/>
    </source>
</evidence>
<evidence type="ECO:0000256" key="6">
    <source>
        <dbReference type="ARBA" id="ARBA00022801"/>
    </source>
</evidence>
<dbReference type="PANTHER" id="PTHR22930:SF269">
    <property type="entry name" value="NUCLEASE HARBI1-LIKE PROTEIN"/>
    <property type="match status" value="1"/>
</dbReference>
<comment type="subcellular location">
    <subcellularLocation>
        <location evidence="2">Nucleus</location>
    </subcellularLocation>
</comment>
<accession>A0A9P0K9M0</accession>
<comment type="similarity">
    <text evidence="3">Belongs to the HARBI1 family.</text>
</comment>